<evidence type="ECO:0000256" key="2">
    <source>
        <dbReference type="ARBA" id="ARBA00023125"/>
    </source>
</evidence>
<gene>
    <name evidence="5" type="ORF">GORHZ_125_01340</name>
</gene>
<organism evidence="5 6">
    <name type="scientific">Gordonia rhizosphera NBRC 16068</name>
    <dbReference type="NCBI Taxonomy" id="1108045"/>
    <lineage>
        <taxon>Bacteria</taxon>
        <taxon>Bacillati</taxon>
        <taxon>Actinomycetota</taxon>
        <taxon>Actinomycetes</taxon>
        <taxon>Mycobacteriales</taxon>
        <taxon>Gordoniaceae</taxon>
        <taxon>Gordonia</taxon>
    </lineage>
</organism>
<keyword evidence="1" id="KW-0805">Transcription regulation</keyword>
<dbReference type="PANTHER" id="PTHR46796:SF6">
    <property type="entry name" value="ARAC SUBFAMILY"/>
    <property type="match status" value="1"/>
</dbReference>
<dbReference type="InterPro" id="IPR050204">
    <property type="entry name" value="AraC_XylS_family_regulators"/>
</dbReference>
<evidence type="ECO:0000313" key="6">
    <source>
        <dbReference type="Proteomes" id="UP000008363"/>
    </source>
</evidence>
<dbReference type="AlphaFoldDB" id="K6VWG8"/>
<proteinExistence type="predicted"/>
<evidence type="ECO:0000259" key="4">
    <source>
        <dbReference type="PROSITE" id="PS01124"/>
    </source>
</evidence>
<comment type="caution">
    <text evidence="5">The sequence shown here is derived from an EMBL/GenBank/DDBJ whole genome shotgun (WGS) entry which is preliminary data.</text>
</comment>
<dbReference type="SMART" id="SM00342">
    <property type="entry name" value="HTH_ARAC"/>
    <property type="match status" value="1"/>
</dbReference>
<evidence type="ECO:0000313" key="5">
    <source>
        <dbReference type="EMBL" id="GAB91250.1"/>
    </source>
</evidence>
<dbReference type="GO" id="GO:0043565">
    <property type="term" value="F:sequence-specific DNA binding"/>
    <property type="evidence" value="ECO:0007669"/>
    <property type="project" value="InterPro"/>
</dbReference>
<dbReference type="Gene3D" id="1.10.10.60">
    <property type="entry name" value="Homeodomain-like"/>
    <property type="match status" value="1"/>
</dbReference>
<dbReference type="PROSITE" id="PS01124">
    <property type="entry name" value="HTH_ARAC_FAMILY_2"/>
    <property type="match status" value="1"/>
</dbReference>
<protein>
    <submittedName>
        <fullName evidence="5">Putative AraC family transcriptional regulator</fullName>
    </submittedName>
</protein>
<dbReference type="EMBL" id="BAHC01000125">
    <property type="protein sequence ID" value="GAB91250.1"/>
    <property type="molecule type" value="Genomic_DNA"/>
</dbReference>
<dbReference type="InterPro" id="IPR018060">
    <property type="entry name" value="HTH_AraC"/>
</dbReference>
<dbReference type="eggNOG" id="COG4977">
    <property type="taxonomic scope" value="Bacteria"/>
</dbReference>
<evidence type="ECO:0000256" key="1">
    <source>
        <dbReference type="ARBA" id="ARBA00023015"/>
    </source>
</evidence>
<dbReference type="Pfam" id="PF12833">
    <property type="entry name" value="HTH_18"/>
    <property type="match status" value="1"/>
</dbReference>
<keyword evidence="3" id="KW-0804">Transcription</keyword>
<dbReference type="GO" id="GO:0003700">
    <property type="term" value="F:DNA-binding transcription factor activity"/>
    <property type="evidence" value="ECO:0007669"/>
    <property type="project" value="InterPro"/>
</dbReference>
<dbReference type="PANTHER" id="PTHR46796">
    <property type="entry name" value="HTH-TYPE TRANSCRIPTIONAL ACTIVATOR RHAS-RELATED"/>
    <property type="match status" value="1"/>
</dbReference>
<dbReference type="InterPro" id="IPR009057">
    <property type="entry name" value="Homeodomain-like_sf"/>
</dbReference>
<dbReference type="InterPro" id="IPR035418">
    <property type="entry name" value="AraC-bd_2"/>
</dbReference>
<name>K6VWG8_9ACTN</name>
<accession>K6VWG8</accession>
<dbReference type="Proteomes" id="UP000008363">
    <property type="component" value="Unassembled WGS sequence"/>
</dbReference>
<reference evidence="5 6" key="1">
    <citation type="submission" date="2012-08" db="EMBL/GenBank/DDBJ databases">
        <title>Whole genome shotgun sequence of Gordonia rhizosphera NBRC 16068.</title>
        <authorList>
            <person name="Takarada H."/>
            <person name="Isaki S."/>
            <person name="Hosoyama A."/>
            <person name="Tsuchikane K."/>
            <person name="Katsumata H."/>
            <person name="Baba S."/>
            <person name="Ohji S."/>
            <person name="Yamazaki S."/>
            <person name="Fujita N."/>
        </authorList>
    </citation>
    <scope>NUCLEOTIDE SEQUENCE [LARGE SCALE GENOMIC DNA]</scope>
    <source>
        <strain evidence="5 6">NBRC 16068</strain>
    </source>
</reference>
<dbReference type="STRING" id="1108045.GORHZ_125_01340"/>
<evidence type="ECO:0000256" key="3">
    <source>
        <dbReference type="ARBA" id="ARBA00023163"/>
    </source>
</evidence>
<keyword evidence="6" id="KW-1185">Reference proteome</keyword>
<feature type="domain" description="HTH araC/xylS-type" evidence="4">
    <location>
        <begin position="196"/>
        <end position="295"/>
    </location>
</feature>
<sequence>MHDLALDHEDRVRFRLDSATTDRVTVGRMAYGVPAHIAGPAMRDCYHVNLLVSGHCTAVQSDRSASFSADQKNSGVVFGPEAPVLIDWSGDCAQYHLKLTRSIFEEHAARLAGHSTSSAIDFDLTFPLDSAAGRSLCSSVAFYYSQLATDGGLATMPAVQRELESALMTQVLLVARSNLTAELVRDVPRRPDTIIREVIDHIDRHAKDDLSIVMLAALFGTTARTLQAGFQREIGMTPSAYIRAVRLDGAHQDLCAGQGLSVSEIANRWHFFHLGRFAQQYRSRFGRTPSATLHPGSR</sequence>
<keyword evidence="2" id="KW-0238">DNA-binding</keyword>
<dbReference type="SUPFAM" id="SSF46689">
    <property type="entry name" value="Homeodomain-like"/>
    <property type="match status" value="1"/>
</dbReference>
<dbReference type="Pfam" id="PF14525">
    <property type="entry name" value="AraC_binding_2"/>
    <property type="match status" value="1"/>
</dbReference>